<dbReference type="Pfam" id="PF01061">
    <property type="entry name" value="ABC2_membrane"/>
    <property type="match status" value="1"/>
</dbReference>
<evidence type="ECO:0000256" key="2">
    <source>
        <dbReference type="ARBA" id="ARBA00022692"/>
    </source>
</evidence>
<sequence>MRSFFGRLLKQYLIILCINQMASSLFRLMAALGRDVIVANTVGGFALLVVLVLGGFVISRENVHKWFVWGYWSSPLMYGQNAIAVNEFLGHSWRKVTPNSNETLGVLILKTRGFFPEAYWYWIGVGALIGYVFLYNFLFTLALQYLSRKDLIRYHVASAAFRKDQAGLSQEKLLERNASTAEELIQLPNKKSSSAFGVMAITY</sequence>
<evidence type="ECO:0000256" key="1">
    <source>
        <dbReference type="ARBA" id="ARBA00004141"/>
    </source>
</evidence>
<dbReference type="STRING" id="157652.A0A371GWX7"/>
<dbReference type="OrthoDB" id="1436834at2759"/>
<accession>A0A371GWX7</accession>
<dbReference type="Pfam" id="PF08370">
    <property type="entry name" value="PDR_assoc"/>
    <property type="match status" value="1"/>
</dbReference>
<evidence type="ECO:0000313" key="9">
    <source>
        <dbReference type="Proteomes" id="UP000257109"/>
    </source>
</evidence>
<dbReference type="AlphaFoldDB" id="A0A371GWX7"/>
<keyword evidence="4 5" id="KW-0472">Membrane</keyword>
<dbReference type="GO" id="GO:0140359">
    <property type="term" value="F:ABC-type transporter activity"/>
    <property type="evidence" value="ECO:0007669"/>
    <property type="project" value="InterPro"/>
</dbReference>
<dbReference type="InterPro" id="IPR013581">
    <property type="entry name" value="PDR_assoc"/>
</dbReference>
<dbReference type="GO" id="GO:0016020">
    <property type="term" value="C:membrane"/>
    <property type="evidence" value="ECO:0007669"/>
    <property type="project" value="UniProtKB-SubCell"/>
</dbReference>
<feature type="non-terminal residue" evidence="8">
    <location>
        <position position="1"/>
    </location>
</feature>
<dbReference type="PANTHER" id="PTHR48040:SF45">
    <property type="entry name" value="PLEIOTROPIC DRUG RESISTANCE PROTEIN 1-LIKE"/>
    <property type="match status" value="1"/>
</dbReference>
<keyword evidence="9" id="KW-1185">Reference proteome</keyword>
<comment type="subcellular location">
    <subcellularLocation>
        <location evidence="1">Membrane</location>
        <topology evidence="1">Multi-pass membrane protein</topology>
    </subcellularLocation>
</comment>
<gene>
    <name evidence="8" type="primary">ABCG39</name>
    <name evidence="8" type="ORF">CR513_22539</name>
</gene>
<evidence type="ECO:0000256" key="5">
    <source>
        <dbReference type="SAM" id="Phobius"/>
    </source>
</evidence>
<dbReference type="InterPro" id="IPR013525">
    <property type="entry name" value="ABC2_TM"/>
</dbReference>
<feature type="domain" description="ABC-2 type transporter transmembrane" evidence="6">
    <location>
        <begin position="6"/>
        <end position="88"/>
    </location>
</feature>
<evidence type="ECO:0000256" key="3">
    <source>
        <dbReference type="ARBA" id="ARBA00022989"/>
    </source>
</evidence>
<keyword evidence="3 5" id="KW-1133">Transmembrane helix</keyword>
<evidence type="ECO:0000259" key="7">
    <source>
        <dbReference type="Pfam" id="PF08370"/>
    </source>
</evidence>
<dbReference type="Proteomes" id="UP000257109">
    <property type="component" value="Unassembled WGS sequence"/>
</dbReference>
<proteinExistence type="predicted"/>
<name>A0A371GWX7_MUCPR</name>
<reference evidence="8" key="1">
    <citation type="submission" date="2018-05" db="EMBL/GenBank/DDBJ databases">
        <title>Draft genome of Mucuna pruriens seed.</title>
        <authorList>
            <person name="Nnadi N.E."/>
            <person name="Vos R."/>
            <person name="Hasami M.H."/>
            <person name="Devisetty U.K."/>
            <person name="Aguiy J.C."/>
        </authorList>
    </citation>
    <scope>NUCLEOTIDE SEQUENCE [LARGE SCALE GENOMIC DNA]</scope>
    <source>
        <strain evidence="8">JCA_2017</strain>
    </source>
</reference>
<evidence type="ECO:0000256" key="4">
    <source>
        <dbReference type="ARBA" id="ARBA00023136"/>
    </source>
</evidence>
<comment type="caution">
    <text evidence="8">The sequence shown here is derived from an EMBL/GenBank/DDBJ whole genome shotgun (WGS) entry which is preliminary data.</text>
</comment>
<feature type="transmembrane region" description="Helical" evidence="5">
    <location>
        <begin position="119"/>
        <end position="143"/>
    </location>
</feature>
<protein>
    <submittedName>
        <fullName evidence="8">ABC transporter G family member 39</fullName>
    </submittedName>
</protein>
<evidence type="ECO:0000313" key="8">
    <source>
        <dbReference type="EMBL" id="RDX94999.1"/>
    </source>
</evidence>
<feature type="domain" description="Plant PDR ABC transporter associated" evidence="7">
    <location>
        <begin position="93"/>
        <end position="147"/>
    </location>
</feature>
<feature type="transmembrane region" description="Helical" evidence="5">
    <location>
        <begin position="36"/>
        <end position="59"/>
    </location>
</feature>
<evidence type="ECO:0000259" key="6">
    <source>
        <dbReference type="Pfam" id="PF01061"/>
    </source>
</evidence>
<dbReference type="PANTHER" id="PTHR48040">
    <property type="entry name" value="PLEIOTROPIC DRUG RESISTANCE PROTEIN 1-LIKE ISOFORM X1"/>
    <property type="match status" value="1"/>
</dbReference>
<organism evidence="8 9">
    <name type="scientific">Mucuna pruriens</name>
    <name type="common">Velvet bean</name>
    <name type="synonym">Dolichos pruriens</name>
    <dbReference type="NCBI Taxonomy" id="157652"/>
    <lineage>
        <taxon>Eukaryota</taxon>
        <taxon>Viridiplantae</taxon>
        <taxon>Streptophyta</taxon>
        <taxon>Embryophyta</taxon>
        <taxon>Tracheophyta</taxon>
        <taxon>Spermatophyta</taxon>
        <taxon>Magnoliopsida</taxon>
        <taxon>eudicotyledons</taxon>
        <taxon>Gunneridae</taxon>
        <taxon>Pentapetalae</taxon>
        <taxon>rosids</taxon>
        <taxon>fabids</taxon>
        <taxon>Fabales</taxon>
        <taxon>Fabaceae</taxon>
        <taxon>Papilionoideae</taxon>
        <taxon>50 kb inversion clade</taxon>
        <taxon>NPAAA clade</taxon>
        <taxon>indigoferoid/millettioid clade</taxon>
        <taxon>Phaseoleae</taxon>
        <taxon>Mucuna</taxon>
    </lineage>
</organism>
<keyword evidence="2 5" id="KW-0812">Transmembrane</keyword>
<dbReference type="EMBL" id="QJKJ01004236">
    <property type="protein sequence ID" value="RDX94999.1"/>
    <property type="molecule type" value="Genomic_DNA"/>
</dbReference>